<reference evidence="1" key="1">
    <citation type="submission" date="2019-04" db="EMBL/GenBank/DDBJ databases">
        <title>Evolution of Biomass-Degrading Anaerobic Consortia Revealed by Metagenomics.</title>
        <authorList>
            <person name="Peng X."/>
        </authorList>
    </citation>
    <scope>NUCLEOTIDE SEQUENCE</scope>
    <source>
        <strain evidence="1">SIG551</strain>
    </source>
</reference>
<name>A0A928KUZ3_9FIRM</name>
<organism evidence="1 2">
    <name type="scientific">Faecalispora sporosphaeroides</name>
    <dbReference type="NCBI Taxonomy" id="1549"/>
    <lineage>
        <taxon>Bacteria</taxon>
        <taxon>Bacillati</taxon>
        <taxon>Bacillota</taxon>
        <taxon>Clostridia</taxon>
        <taxon>Eubacteriales</taxon>
        <taxon>Oscillospiraceae</taxon>
        <taxon>Faecalispora</taxon>
    </lineage>
</organism>
<evidence type="ECO:0000313" key="1">
    <source>
        <dbReference type="EMBL" id="MBE6832119.1"/>
    </source>
</evidence>
<gene>
    <name evidence="1" type="ORF">E7512_00800</name>
</gene>
<protein>
    <submittedName>
        <fullName evidence="1">Uncharacterized protein</fullName>
    </submittedName>
</protein>
<dbReference type="AlphaFoldDB" id="A0A928KUZ3"/>
<proteinExistence type="predicted"/>
<dbReference type="Pfam" id="PF21835">
    <property type="entry name" value="YIEGIA_cap"/>
    <property type="match status" value="1"/>
</dbReference>
<sequence>MAKDPQILVYFTNQPEQIVGGDPLCLHIQDAKQRERMIVEMARLFEAGVVFLPNGDAMIVMGV</sequence>
<evidence type="ECO:0000313" key="2">
    <source>
        <dbReference type="Proteomes" id="UP000754750"/>
    </source>
</evidence>
<dbReference type="Proteomes" id="UP000754750">
    <property type="component" value="Unassembled WGS sequence"/>
</dbReference>
<accession>A0A928KUZ3</accession>
<comment type="caution">
    <text evidence="1">The sequence shown here is derived from an EMBL/GenBank/DDBJ whole genome shotgun (WGS) entry which is preliminary data.</text>
</comment>
<dbReference type="EMBL" id="SVNY01000001">
    <property type="protein sequence ID" value="MBE6832119.1"/>
    <property type="molecule type" value="Genomic_DNA"/>
</dbReference>
<dbReference type="RefSeq" id="WP_326839691.1">
    <property type="nucleotide sequence ID" value="NZ_JBKWRC010000001.1"/>
</dbReference>
<dbReference type="InterPro" id="IPR054055">
    <property type="entry name" value="YpzH"/>
</dbReference>